<dbReference type="GeneID" id="6998098"/>
<reference evidence="3" key="1">
    <citation type="submission" date="2008-06" db="EMBL/GenBank/DDBJ databases">
        <authorList>
            <person name="Lorenzi H."/>
            <person name="Inman J."/>
            <person name="Miller J."/>
            <person name="Schobel S."/>
            <person name="Amedeo P."/>
            <person name="Caler E.V."/>
            <person name="da Silva J."/>
        </authorList>
    </citation>
    <scope>NUCLEOTIDE SEQUENCE [LARGE SCALE GENOMIC DNA]</scope>
    <source>
        <strain evidence="3">RN66</strain>
    </source>
</reference>
<feature type="non-terminal residue" evidence="3">
    <location>
        <position position="1388"/>
    </location>
</feature>
<feature type="signal peptide" evidence="2">
    <location>
        <begin position="1"/>
        <end position="31"/>
    </location>
</feature>
<feature type="compositionally biased region" description="Low complexity" evidence="1">
    <location>
        <begin position="540"/>
        <end position="552"/>
    </location>
</feature>
<evidence type="ECO:0000313" key="3">
    <source>
        <dbReference type="EMBL" id="EEA08609.1"/>
    </source>
</evidence>
<evidence type="ECO:0000256" key="1">
    <source>
        <dbReference type="SAM" id="MobiDB-lite"/>
    </source>
</evidence>
<evidence type="ECO:0000313" key="4">
    <source>
        <dbReference type="Proteomes" id="UP000001460"/>
    </source>
</evidence>
<dbReference type="Proteomes" id="UP000001460">
    <property type="component" value="Unassembled WGS sequence"/>
</dbReference>
<protein>
    <submittedName>
        <fullName evidence="3">Uncharacterized protein</fullName>
    </submittedName>
</protein>
<feature type="region of interest" description="Disordered" evidence="1">
    <location>
        <begin position="1179"/>
        <end position="1199"/>
    </location>
</feature>
<feature type="chain" id="PRO_5002839825" evidence="2">
    <location>
        <begin position="32"/>
        <end position="1388"/>
    </location>
</feature>
<proteinExistence type="predicted"/>
<name>B6AK68_CRYMR</name>
<sequence>MDLINTRKVTFLNLLLFLNFLLFCWLDEIVSAPINSRGYKVSTNNTEDYVLSDSPIRSGEHGMVSPLAFLANGSIHKTAYSGFFTFDNPPPNSFFIFYDFSSKDYIQLYFGDGLNCRVEIDSGKLKIIYNGDSYSVSNSTLMTSSGEMYVTRHPWGGCIVDVQKDLSSLYNIPKLLSGSDFVLPPSDLSPLISSSFSSSSSIDIMITSNGDIEVKKVSSLHVDIPYLPPSPSIIHPIEPLPILPGKVGYLAILAYDHNGTLSRPIVNGTFEYNNIIANSTFLLFDTSFRNFVLLSAPTPLELKLVGNQGIVDIYGPNKSVYSLNNLQLTKKGVTVETMNPWVNVTIQIAADTDKFKKYPKSFYNAAFTPLPKGWNPVTSTSYPKFIGQVLTSYFTLDNETSVDYTSISQTVTIPSSNQLQALVFSVSANETFASVLYRKGNFSEVTTGYLGIIVPQGFKYEYHSSTITQKTFTRNPMFFIESGVLTYHDYQILDNSPWGYRIIYSHDHDALVLFLMDTLRTFSNTKNTSYEPPVSHDKSPVPSSSPSSLPSPSSIIHNVQPLPILPGKVGYLAILAYDHNGTLSRPIVNGTFEYNNIIANSTFLLFDTSFRNFVLLSAPTPLELKLVGNQGIVDIYGPNKSVYSLNNLQLTKKGVTVETMNPWVNVTIQIAADTDKFKKYPKSFYNAAFTPLPKGWNPVTSTSYPKFIGQVLTSYFTLDNETSVDYTSISQTVTIPSSNQLQALVFSVSANETFASVLYRKGNFSEVTTGYLGIIVPQGFKYEYHSSTITQKTFTRNPVFFIESGILTYHDYQILDNSPWGYRIIYSHDHDALVLFLMDTLKTYLKHPKPLYGSTGSSVTPKLSSPGLSLSPPSNPSSIIHNVQPLPILPGKVGHLAILAYDHNGTLSRPIVNGTFEYNNIIANSTFLLFDTSFRNFVLLSAPTPLELKLVGNQGIVDIYGPNKSVYSLNNLQLTKKGVTVETMNPWVNVTIQIAADTDKFKKYPKSFYNAAFTPLPEGWNPVTSTSYPKFIGQVLTSYFNLDNETSVDYTSISQTVTIPSSNQLQALVFSVSANETFASVLYRKGNFSEVTTGYLGIIVPQGFKYEYHSSTITQKTFTRNPVFFIESGILTYHDYQILDNSPWGYKVIYSSSHNSLVLFLKDTLKTYLKHPKPLYGSTGSSVTPKLSSPGLSLSPPSNPSSVIHTVDPLPILPGKVGHLAILAYDHNGTLSRPIVNGTFEYDNIIANSTFLLFDTSFRNFVLLSAPTPLELKLVGNQGIVDIYGPNKSVYSLNNLQLTKKGVTVETMNPWVNVTIQIAADTDKFKKYPKSFYNAAFTPLPEGWNPVTSTSYPKFIGQVLTSYFTLDNETSVDYTSISQTVTIPSSNQ</sequence>
<dbReference type="EMBL" id="DS989751">
    <property type="protein sequence ID" value="EEA08609.1"/>
    <property type="molecule type" value="Genomic_DNA"/>
</dbReference>
<dbReference type="OrthoDB" id="343932at2759"/>
<keyword evidence="4" id="KW-1185">Reference proteome</keyword>
<dbReference type="VEuPathDB" id="CryptoDB:CMU_030300"/>
<accession>B6AK68</accession>
<organism evidence="3 4">
    <name type="scientific">Cryptosporidium muris (strain RN66)</name>
    <dbReference type="NCBI Taxonomy" id="441375"/>
    <lineage>
        <taxon>Eukaryota</taxon>
        <taxon>Sar</taxon>
        <taxon>Alveolata</taxon>
        <taxon>Apicomplexa</taxon>
        <taxon>Conoidasida</taxon>
        <taxon>Coccidia</taxon>
        <taxon>Eucoccidiorida</taxon>
        <taxon>Eimeriorina</taxon>
        <taxon>Cryptosporidiidae</taxon>
        <taxon>Cryptosporidium</taxon>
    </lineage>
</organism>
<feature type="region of interest" description="Disordered" evidence="1">
    <location>
        <begin position="527"/>
        <end position="552"/>
    </location>
</feature>
<feature type="compositionally biased region" description="Low complexity" evidence="1">
    <location>
        <begin position="1185"/>
        <end position="1199"/>
    </location>
</feature>
<keyword evidence="2" id="KW-0732">Signal</keyword>
<evidence type="ECO:0000256" key="2">
    <source>
        <dbReference type="SAM" id="SignalP"/>
    </source>
</evidence>
<gene>
    <name evidence="3" type="ORF">CMU_030300</name>
</gene>
<dbReference type="RefSeq" id="XP_002142958.1">
    <property type="nucleotide sequence ID" value="XM_002142922.1"/>
</dbReference>